<protein>
    <recommendedName>
        <fullName evidence="2">ABC1 atypical kinase-like domain-containing protein</fullName>
    </recommendedName>
</protein>
<evidence type="ECO:0000313" key="3">
    <source>
        <dbReference type="EMBL" id="GMA91511.1"/>
    </source>
</evidence>
<gene>
    <name evidence="3" type="ORF">GCM10025869_20400</name>
</gene>
<proteinExistence type="inferred from homology"/>
<dbReference type="Pfam" id="PF03109">
    <property type="entry name" value="ABC1"/>
    <property type="match status" value="1"/>
</dbReference>
<keyword evidence="4" id="KW-1185">Reference proteome</keyword>
<dbReference type="PANTHER" id="PTHR10566:SF113">
    <property type="entry name" value="PROTEIN ACTIVITY OF BC1 COMPLEX KINASE 7, CHLOROPLASTIC"/>
    <property type="match status" value="1"/>
</dbReference>
<name>A0ABQ6JT88_9MICO</name>
<dbReference type="SUPFAM" id="SSF56112">
    <property type="entry name" value="Protein kinase-like (PK-like)"/>
    <property type="match status" value="1"/>
</dbReference>
<organism evidence="3 4">
    <name type="scientific">Homoserinibacter gongjuensis</name>
    <dbReference type="NCBI Taxonomy" id="1162968"/>
    <lineage>
        <taxon>Bacteria</taxon>
        <taxon>Bacillati</taxon>
        <taxon>Actinomycetota</taxon>
        <taxon>Actinomycetes</taxon>
        <taxon>Micrococcales</taxon>
        <taxon>Microbacteriaceae</taxon>
        <taxon>Homoserinibacter</taxon>
    </lineage>
</organism>
<dbReference type="PANTHER" id="PTHR10566">
    <property type="entry name" value="CHAPERONE-ACTIVITY OF BC1 COMPLEX CABC1 -RELATED"/>
    <property type="match status" value="1"/>
</dbReference>
<evidence type="ECO:0000313" key="4">
    <source>
        <dbReference type="Proteomes" id="UP001157069"/>
    </source>
</evidence>
<sequence length="299" mass="32500">MKVQRPGIAEIVAVDLAALRRVARMLARIRFISSRVDAPALVEEFATTSRAEIDYLGEAGNAERFRADFAADERILAPEVVWDRTSLRVLTLADVTAIKISDVAALQAAGIAPDAVAQELARATFQQIFVAGFFHADPHPGNIFVTPGATPDAWRLTFVDFGMMGQIDDRLRAGLRDFALAVVARDGTALVASLERLGVLLPSADTEELERAMAASFDRFGGMGVAELRAVDPRELEAFARQFGDTIRSLPFQLPENFLLLIRTISLVSGVTSALNPQFNMWDAVDPFARTVLRGSGVT</sequence>
<dbReference type="InterPro" id="IPR050154">
    <property type="entry name" value="UbiB_kinase"/>
</dbReference>
<evidence type="ECO:0000256" key="1">
    <source>
        <dbReference type="ARBA" id="ARBA00009670"/>
    </source>
</evidence>
<feature type="domain" description="ABC1 atypical kinase-like" evidence="2">
    <location>
        <begin position="1"/>
        <end position="191"/>
    </location>
</feature>
<accession>A0ABQ6JT88</accession>
<dbReference type="CDD" id="cd05121">
    <property type="entry name" value="ABC1_ADCK3-like"/>
    <property type="match status" value="1"/>
</dbReference>
<dbReference type="EMBL" id="BSVA01000001">
    <property type="protein sequence ID" value="GMA91511.1"/>
    <property type="molecule type" value="Genomic_DNA"/>
</dbReference>
<dbReference type="Proteomes" id="UP001157069">
    <property type="component" value="Unassembled WGS sequence"/>
</dbReference>
<dbReference type="InterPro" id="IPR011009">
    <property type="entry name" value="Kinase-like_dom_sf"/>
</dbReference>
<evidence type="ECO:0000259" key="2">
    <source>
        <dbReference type="Pfam" id="PF03109"/>
    </source>
</evidence>
<comment type="similarity">
    <text evidence="1">Belongs to the protein kinase superfamily. ADCK protein kinase family.</text>
</comment>
<comment type="caution">
    <text evidence="3">The sequence shown here is derived from an EMBL/GenBank/DDBJ whole genome shotgun (WGS) entry which is preliminary data.</text>
</comment>
<dbReference type="InterPro" id="IPR004147">
    <property type="entry name" value="ABC1_dom"/>
</dbReference>
<reference evidence="4" key="1">
    <citation type="journal article" date="2019" name="Int. J. Syst. Evol. Microbiol.">
        <title>The Global Catalogue of Microorganisms (GCM) 10K type strain sequencing project: providing services to taxonomists for standard genome sequencing and annotation.</title>
        <authorList>
            <consortium name="The Broad Institute Genomics Platform"/>
            <consortium name="The Broad Institute Genome Sequencing Center for Infectious Disease"/>
            <person name="Wu L."/>
            <person name="Ma J."/>
        </authorList>
    </citation>
    <scope>NUCLEOTIDE SEQUENCE [LARGE SCALE GENOMIC DNA]</scope>
    <source>
        <strain evidence="4">NBRC 108755</strain>
    </source>
</reference>